<evidence type="ECO:0000256" key="3">
    <source>
        <dbReference type="ARBA" id="ARBA00022670"/>
    </source>
</evidence>
<gene>
    <name evidence="6 9" type="primary">map</name>
    <name evidence="9" type="ORF">GCWU000342_01734</name>
</gene>
<evidence type="ECO:0000313" key="9">
    <source>
        <dbReference type="EMBL" id="EEP27740.1"/>
    </source>
</evidence>
<comment type="function">
    <text evidence="1 6">Removes the N-terminal methionine from nascent proteins. The N-terminal methionine is often cleaved when the second residue in the primary sequence is small and uncharged (Met-Ala-, Cys, Gly, Pro, Ser, Thr, or Val). Requires deformylation of the N(alpha)-formylated initiator methionine before it can be hydrolyzed.</text>
</comment>
<feature type="binding site" evidence="6">
    <location>
        <position position="253"/>
    </location>
    <ligand>
        <name>a divalent metal cation</name>
        <dbReference type="ChEBI" id="CHEBI:60240"/>
        <label>2</label>
        <note>catalytic</note>
    </ligand>
</feature>
<proteinExistence type="inferred from homology"/>
<evidence type="ECO:0000313" key="10">
    <source>
        <dbReference type="Proteomes" id="UP000003494"/>
    </source>
</evidence>
<dbReference type="SUPFAM" id="SSF55920">
    <property type="entry name" value="Creatinase/aminopeptidase"/>
    <property type="match status" value="1"/>
</dbReference>
<comment type="caution">
    <text evidence="9">The sequence shown here is derived from an EMBL/GenBank/DDBJ whole genome shotgun (WGS) entry which is preliminary data.</text>
</comment>
<comment type="catalytic activity">
    <reaction evidence="6 7">
        <text>Release of N-terminal amino acids, preferentially methionine, from peptides and arylamides.</text>
        <dbReference type="EC" id="3.4.11.18"/>
    </reaction>
</comment>
<dbReference type="InterPro" id="IPR000994">
    <property type="entry name" value="Pept_M24"/>
</dbReference>
<feature type="binding site" evidence="6">
    <location>
        <position position="125"/>
    </location>
    <ligand>
        <name>a divalent metal cation</name>
        <dbReference type="ChEBI" id="CHEBI:60240"/>
        <label>1</label>
    </ligand>
</feature>
<keyword evidence="2 6" id="KW-0031">Aminopeptidase</keyword>
<dbReference type="PANTHER" id="PTHR43330:SF8">
    <property type="entry name" value="METHIONINE AMINOPEPTIDASE 1D, MITOCHONDRIAL"/>
    <property type="match status" value="1"/>
</dbReference>
<evidence type="ECO:0000256" key="5">
    <source>
        <dbReference type="ARBA" id="ARBA00022801"/>
    </source>
</evidence>
<reference evidence="9" key="1">
    <citation type="submission" date="2009-04" db="EMBL/GenBank/DDBJ databases">
        <authorList>
            <person name="Weinstock G."/>
            <person name="Sodergren E."/>
            <person name="Clifton S."/>
            <person name="Fulton L."/>
            <person name="Fulton B."/>
            <person name="Courtney L."/>
            <person name="Fronick C."/>
            <person name="Harrison M."/>
            <person name="Strong C."/>
            <person name="Farmer C."/>
            <person name="Delahaunty K."/>
            <person name="Markovic C."/>
            <person name="Hall O."/>
            <person name="Minx P."/>
            <person name="Tomlinson C."/>
            <person name="Mitreva M."/>
            <person name="Nelson J."/>
            <person name="Hou S."/>
            <person name="Wollam A."/>
            <person name="Pepin K.H."/>
            <person name="Johnson M."/>
            <person name="Bhonagiri V."/>
            <person name="Nash W.E."/>
            <person name="Warren W."/>
            <person name="Chinwalla A."/>
            <person name="Mardis E.R."/>
            <person name="Wilson R.K."/>
        </authorList>
    </citation>
    <scope>NUCLEOTIDE SEQUENCE [LARGE SCALE GENOMIC DNA]</scope>
    <source>
        <strain evidence="9">DSM 14600</strain>
    </source>
</reference>
<comment type="similarity">
    <text evidence="6">Belongs to the peptidase M24A family. Methionine aminopeptidase type 1 subfamily.</text>
</comment>
<dbReference type="InterPro" id="IPR036005">
    <property type="entry name" value="Creatinase/aminopeptidase-like"/>
</dbReference>
<dbReference type="CDD" id="cd01086">
    <property type="entry name" value="MetAP1"/>
    <property type="match status" value="1"/>
</dbReference>
<dbReference type="GO" id="GO:0004239">
    <property type="term" value="F:initiator methionyl aminopeptidase activity"/>
    <property type="evidence" value="ECO:0007669"/>
    <property type="project" value="UniProtKB-UniRule"/>
</dbReference>
<evidence type="ECO:0000256" key="2">
    <source>
        <dbReference type="ARBA" id="ARBA00022438"/>
    </source>
</evidence>
<dbReference type="GO" id="GO:0070006">
    <property type="term" value="F:metalloaminopeptidase activity"/>
    <property type="evidence" value="ECO:0007669"/>
    <property type="project" value="UniProtKB-UniRule"/>
</dbReference>
<feature type="binding site" evidence="6">
    <location>
        <position position="114"/>
    </location>
    <ligand>
        <name>a divalent metal cation</name>
        <dbReference type="ChEBI" id="CHEBI:60240"/>
        <label>1</label>
    </ligand>
</feature>
<dbReference type="GO" id="GO:0046872">
    <property type="term" value="F:metal ion binding"/>
    <property type="evidence" value="ECO:0007669"/>
    <property type="project" value="UniProtKB-UniRule"/>
</dbReference>
<feature type="binding site" evidence="6">
    <location>
        <position position="221"/>
    </location>
    <ligand>
        <name>a divalent metal cation</name>
        <dbReference type="ChEBI" id="CHEBI:60240"/>
        <label>2</label>
        <note>catalytic</note>
    </ligand>
</feature>
<dbReference type="InterPro" id="IPR001714">
    <property type="entry name" value="Pept_M24_MAP"/>
</dbReference>
<feature type="binding site" evidence="6">
    <location>
        <position position="188"/>
    </location>
    <ligand>
        <name>a divalent metal cation</name>
        <dbReference type="ChEBI" id="CHEBI:60240"/>
        <label>2</label>
        <note>catalytic</note>
    </ligand>
</feature>
<dbReference type="EMBL" id="ACIP02000004">
    <property type="protein sequence ID" value="EEP27740.1"/>
    <property type="molecule type" value="Genomic_DNA"/>
</dbReference>
<dbReference type="GO" id="GO:0006508">
    <property type="term" value="P:proteolysis"/>
    <property type="evidence" value="ECO:0007669"/>
    <property type="project" value="UniProtKB-KW"/>
</dbReference>
<organism evidence="9 10">
    <name type="scientific">Shuttleworthella satelles DSM 14600</name>
    <dbReference type="NCBI Taxonomy" id="626523"/>
    <lineage>
        <taxon>Bacteria</taxon>
        <taxon>Bacillati</taxon>
        <taxon>Bacillota</taxon>
        <taxon>Clostridia</taxon>
        <taxon>Lachnospirales</taxon>
        <taxon>Lachnospiraceae</taxon>
        <taxon>Shuttleworthella</taxon>
    </lineage>
</organism>
<comment type="subunit">
    <text evidence="6">Monomer.</text>
</comment>
<comment type="cofactor">
    <cofactor evidence="6">
        <name>Co(2+)</name>
        <dbReference type="ChEBI" id="CHEBI:48828"/>
    </cofactor>
    <cofactor evidence="6">
        <name>Zn(2+)</name>
        <dbReference type="ChEBI" id="CHEBI:29105"/>
    </cofactor>
    <cofactor evidence="6">
        <name>Mn(2+)</name>
        <dbReference type="ChEBI" id="CHEBI:29035"/>
    </cofactor>
    <cofactor evidence="6">
        <name>Fe(2+)</name>
        <dbReference type="ChEBI" id="CHEBI:29033"/>
    </cofactor>
    <text evidence="6">Binds 2 divalent metal cations per subunit. Has a high-affinity and a low affinity metal-binding site. The true nature of the physiological cofactor is under debate. The enzyme is active with cobalt, zinc, manganese or divalent iron ions. Most likely, methionine aminopeptidases function as mononuclear Fe(2+)-metalloproteases under physiological conditions, and the catalytically relevant metal-binding site has been assigned to the histidine-containing high-affinity site.</text>
</comment>
<evidence type="ECO:0000256" key="7">
    <source>
        <dbReference type="RuleBase" id="RU003653"/>
    </source>
</evidence>
<dbReference type="Gene3D" id="3.90.230.10">
    <property type="entry name" value="Creatinase/methionine aminopeptidase superfamily"/>
    <property type="match status" value="1"/>
</dbReference>
<evidence type="ECO:0000256" key="6">
    <source>
        <dbReference type="HAMAP-Rule" id="MF_01974"/>
    </source>
</evidence>
<feature type="domain" description="Peptidase M24" evidence="8">
    <location>
        <begin position="31"/>
        <end position="260"/>
    </location>
</feature>
<evidence type="ECO:0000256" key="1">
    <source>
        <dbReference type="ARBA" id="ARBA00002521"/>
    </source>
</evidence>
<dbReference type="HOGENOM" id="CLU_015857_0_0_9"/>
<name>C4GCP0_9FIRM</name>
<dbReference type="Proteomes" id="UP000003494">
    <property type="component" value="Unassembled WGS sequence"/>
</dbReference>
<dbReference type="PANTHER" id="PTHR43330">
    <property type="entry name" value="METHIONINE AMINOPEPTIDASE"/>
    <property type="match status" value="1"/>
</dbReference>
<dbReference type="EC" id="3.4.11.18" evidence="6 7"/>
<evidence type="ECO:0000259" key="8">
    <source>
        <dbReference type="Pfam" id="PF00557"/>
    </source>
</evidence>
<keyword evidence="4 6" id="KW-0479">Metal-binding</keyword>
<feature type="binding site" evidence="6">
    <location>
        <position position="253"/>
    </location>
    <ligand>
        <name>a divalent metal cation</name>
        <dbReference type="ChEBI" id="CHEBI:60240"/>
        <label>1</label>
    </ligand>
</feature>
<accession>C4GCP0</accession>
<dbReference type="AlphaFoldDB" id="C4GCP0"/>
<feature type="binding site" evidence="6">
    <location>
        <position position="96"/>
    </location>
    <ligand>
        <name>substrate</name>
    </ligand>
</feature>
<dbReference type="eggNOG" id="COG0024">
    <property type="taxonomic scope" value="Bacteria"/>
</dbReference>
<evidence type="ECO:0000256" key="4">
    <source>
        <dbReference type="ARBA" id="ARBA00022723"/>
    </source>
</evidence>
<feature type="binding site" evidence="6">
    <location>
        <position position="195"/>
    </location>
    <ligand>
        <name>substrate</name>
    </ligand>
</feature>
<keyword evidence="5 6" id="KW-0378">Hydrolase</keyword>
<sequence length="268" mass="29590">MAFDQKLDHLASQGHIVPRRDLIKTQEDIAMIREAAKVNRAVLDEVAEKICEGMPTSDIDRIVAEKTASYGAVCAPLNYEGFPYSVCTSVNDQVCHGFPSENVFLKEGDIINVDCTSILNGKYADSSRMFMIGQVSEEARKLVEATKKACDLGLEQVKPWGFLGDVGQAVNDYATSCGYQVVREIGGHGVGNGFHEDPWVGFTTRRGSEMVMAPGLMFTIEPMINAGSSKVYTDKKNGWEIYTLDGSLSAQWEYQVLVTEDGYEMISW</sequence>
<dbReference type="Pfam" id="PF00557">
    <property type="entry name" value="Peptidase_M24"/>
    <property type="match status" value="1"/>
</dbReference>
<dbReference type="STRING" id="626523.GCWU000342_01734"/>
<keyword evidence="3 6" id="KW-0645">Protease</keyword>
<protein>
    <recommendedName>
        <fullName evidence="6 7">Methionine aminopeptidase</fullName>
        <shortName evidence="6">MAP</shortName>
        <shortName evidence="6">MetAP</shortName>
        <ecNumber evidence="6 7">3.4.11.18</ecNumber>
    </recommendedName>
    <alternativeName>
        <fullName evidence="6">Peptidase M</fullName>
    </alternativeName>
</protein>
<dbReference type="InterPro" id="IPR002467">
    <property type="entry name" value="Pept_M24A_MAP1"/>
</dbReference>
<dbReference type="HAMAP" id="MF_01974">
    <property type="entry name" value="MetAP_1"/>
    <property type="match status" value="1"/>
</dbReference>
<dbReference type="PRINTS" id="PR00599">
    <property type="entry name" value="MAPEPTIDASE"/>
</dbReference>
<dbReference type="NCBIfam" id="TIGR00500">
    <property type="entry name" value="met_pdase_I"/>
    <property type="match status" value="1"/>
</dbReference>
<feature type="binding site" evidence="6">
    <location>
        <position position="125"/>
    </location>
    <ligand>
        <name>a divalent metal cation</name>
        <dbReference type="ChEBI" id="CHEBI:60240"/>
        <label>2</label>
        <note>catalytic</note>
    </ligand>
</feature>
<keyword evidence="10" id="KW-1185">Reference proteome</keyword>